<evidence type="ECO:0000313" key="3">
    <source>
        <dbReference type="Proteomes" id="UP000433406"/>
    </source>
</evidence>
<reference evidence="2 3" key="1">
    <citation type="submission" date="2019-10" db="EMBL/GenBank/DDBJ databases">
        <title>Nocardioides novel species isolated from the excrement of Marmot.</title>
        <authorList>
            <person name="Zhang G."/>
        </authorList>
    </citation>
    <scope>NUCLEOTIDE SEQUENCE [LARGE SCALE GENOMIC DNA]</scope>
    <source>
        <strain evidence="3">zg-579</strain>
    </source>
</reference>
<dbReference type="Pfam" id="PF10646">
    <property type="entry name" value="Germane"/>
    <property type="match status" value="1"/>
</dbReference>
<dbReference type="InterPro" id="IPR019606">
    <property type="entry name" value="GerMN"/>
</dbReference>
<organism evidence="2 3">
    <name type="scientific">Nocardioides marmotae</name>
    <dbReference type="NCBI Taxonomy" id="2663857"/>
    <lineage>
        <taxon>Bacteria</taxon>
        <taxon>Bacillati</taxon>
        <taxon>Actinomycetota</taxon>
        <taxon>Actinomycetes</taxon>
        <taxon>Propionibacteriales</taxon>
        <taxon>Nocardioidaceae</taxon>
        <taxon>Nocardioides</taxon>
    </lineage>
</organism>
<dbReference type="AlphaFoldDB" id="A0A6I3J398"/>
<sequence length="583" mass="61350">MSRRRGAVALLLLLGLLGVTTGCVSLPEAGPVVETGAGSGDAEEVGQYYFDPPPPPDGASPTEIVDRFLDAMTAFPVTTSVARQYLTPEFQESWSPKDGIITYSDFLSPRGSSRVTVTLVGAARLDGAGRWRGPLPAYDEVLSFPVELVDGQYRIASAPDALVVPQSWFEQRYQRVALYFFDPNARVLVPEPAFVPRGDQLVSNLVSALLSGPGPELSRVATTFLPAGSSVELSVPVGDVVDIAIDASGSAPAPTDEAVRLIVAQLAWTLRQVPTIQRFRVSIDGRPMQLPGGLTEFDVEAGPEYDPAGYQATARLFGLRDGLLVSGGSPDALEPTDGPLGTRDAGVRSFAVDLDGTTVAAVADSGATMLRAPVRGVEETAVPVVTGATDLLPPAWDVSGRLWLVDRTAAGARFSTVTGEGRPIPLRIPGVSGSDVRSFLVSRDGSRVVAVVRTSSGDQVRVSRVRYDQNRLVSASASQRLRWDGGEDVRIRALGWRTPTSVAVLHRLADELFEVRALSVDGAPAGAEAAATTLRGRFVGLAGTPVASGTVWAVTRTGLVDASSQTRDVVGLPAGVGSVRYVG</sequence>
<keyword evidence="3" id="KW-1185">Reference proteome</keyword>
<dbReference type="InterPro" id="IPR018910">
    <property type="entry name" value="LpqB_C"/>
</dbReference>
<gene>
    <name evidence="2" type="ORF">GGQ22_08295</name>
</gene>
<accession>A0A6I3J398</accession>
<dbReference type="Proteomes" id="UP000433406">
    <property type="component" value="Unassembled WGS sequence"/>
</dbReference>
<dbReference type="PROSITE" id="PS51257">
    <property type="entry name" value="PROKAR_LIPOPROTEIN"/>
    <property type="match status" value="1"/>
</dbReference>
<dbReference type="Pfam" id="PF25976">
    <property type="entry name" value="LpqB_N"/>
    <property type="match status" value="1"/>
</dbReference>
<dbReference type="Pfam" id="PF10647">
    <property type="entry name" value="Gmad1"/>
    <property type="match status" value="1"/>
</dbReference>
<dbReference type="EMBL" id="WLCI01000008">
    <property type="protein sequence ID" value="MTB95086.1"/>
    <property type="molecule type" value="Genomic_DNA"/>
</dbReference>
<dbReference type="SMART" id="SM00909">
    <property type="entry name" value="Germane"/>
    <property type="match status" value="1"/>
</dbReference>
<dbReference type="RefSeq" id="WP_154614783.1">
    <property type="nucleotide sequence ID" value="NZ_CP053660.1"/>
</dbReference>
<evidence type="ECO:0000313" key="2">
    <source>
        <dbReference type="EMBL" id="MTB95086.1"/>
    </source>
</evidence>
<proteinExistence type="predicted"/>
<dbReference type="SUPFAM" id="SSF82171">
    <property type="entry name" value="DPP6 N-terminal domain-like"/>
    <property type="match status" value="1"/>
</dbReference>
<protein>
    <recommendedName>
        <fullName evidence="1">GerMN domain-containing protein</fullName>
    </recommendedName>
</protein>
<evidence type="ECO:0000259" key="1">
    <source>
        <dbReference type="SMART" id="SM00909"/>
    </source>
</evidence>
<feature type="domain" description="GerMN" evidence="1">
    <location>
        <begin position="202"/>
        <end position="292"/>
    </location>
</feature>
<dbReference type="InterPro" id="IPR059026">
    <property type="entry name" value="LpqB_N"/>
</dbReference>
<name>A0A6I3J398_9ACTN</name>
<comment type="caution">
    <text evidence="2">The sequence shown here is derived from an EMBL/GenBank/DDBJ whole genome shotgun (WGS) entry which is preliminary data.</text>
</comment>